<organism evidence="1 2">
    <name type="scientific">Bifidobacterium anseris</name>
    <dbReference type="NCBI Taxonomy" id="2020963"/>
    <lineage>
        <taxon>Bacteria</taxon>
        <taxon>Bacillati</taxon>
        <taxon>Actinomycetota</taxon>
        <taxon>Actinomycetes</taxon>
        <taxon>Bifidobacteriales</taxon>
        <taxon>Bifidobacteriaceae</taxon>
        <taxon>Bifidobacterium</taxon>
    </lineage>
</organism>
<evidence type="ECO:0008006" key="3">
    <source>
        <dbReference type="Google" id="ProtNLM"/>
    </source>
</evidence>
<accession>A0A2N5IZP8</accession>
<gene>
    <name evidence="1" type="ORF">CGZ88_0965</name>
</gene>
<dbReference type="EMBL" id="NMYC01000003">
    <property type="protein sequence ID" value="PLS27438.1"/>
    <property type="molecule type" value="Genomic_DNA"/>
</dbReference>
<sequence>MKGLVQMTAWGDESMHSQDLMHDREGVYYLGVCICAIEEDCVRRRLLSVIKKKVKKLHWRQMTRTEKKKSIQSIARLPLKYLIVKAAPLDGTIKPERARRKCLEMLLQVLEQDYGVTDVVLESREASQDDRDLKCIMGLRSRQMISNLRVTFAPGTSDARLWIPDQILGAVGDMYMGTMHFPELTDCIDLRSIRLC</sequence>
<keyword evidence="2" id="KW-1185">Reference proteome</keyword>
<name>A0A2N5IZP8_9BIFI</name>
<protein>
    <recommendedName>
        <fullName evidence="3">DUF3800 domain-containing protein</fullName>
    </recommendedName>
</protein>
<reference evidence="1 2" key="1">
    <citation type="submission" date="2017-07" db="EMBL/GenBank/DDBJ databases">
        <title>Bifidobacterium novel species.</title>
        <authorList>
            <person name="Lugli G.A."/>
            <person name="Milani C."/>
            <person name="Duranti S."/>
            <person name="Mangifesta M."/>
        </authorList>
    </citation>
    <scope>NUCLEOTIDE SEQUENCE [LARGE SCALE GENOMIC DNA]</scope>
    <source>
        <strain evidence="2">Goo31D</strain>
    </source>
</reference>
<evidence type="ECO:0000313" key="2">
    <source>
        <dbReference type="Proteomes" id="UP000234935"/>
    </source>
</evidence>
<dbReference type="Proteomes" id="UP000234935">
    <property type="component" value="Unassembled WGS sequence"/>
</dbReference>
<evidence type="ECO:0000313" key="1">
    <source>
        <dbReference type="EMBL" id="PLS27438.1"/>
    </source>
</evidence>
<dbReference type="AlphaFoldDB" id="A0A2N5IZP8"/>
<dbReference type="RefSeq" id="WP_133120898.1">
    <property type="nucleotide sequence ID" value="NZ_NMYC01000003.1"/>
</dbReference>
<comment type="caution">
    <text evidence="1">The sequence shown here is derived from an EMBL/GenBank/DDBJ whole genome shotgun (WGS) entry which is preliminary data.</text>
</comment>
<dbReference type="OrthoDB" id="3255134at2"/>
<proteinExistence type="predicted"/>